<sequence>MVARVFDYTNSFETDLGSATSLTSAGAVGLVDAPTSGDADNEYSFFAGGGEFARLDLHADVAADERVAAFNVTMQLDINGTNGEFGNSQPDGMSFNLTDPVAFPDSALYEIGPDVGLSVQVMPYAWDSSFGNHLRITWNGQVLATTPLETTGVDQGPQPLSISVDRAGNVTASWGPDISASGTIPDGEWATADQTGWDFIIAGRAGGNGGDGYMDDIDLTARVACFTRGTLIETDKGPRAVETLQAGDLVWTLDAGHQPIRWIGETRLDAQALARAPHLRPIRIAAGALGDGTPSRDLLVSPQHRVLLKSRIALRMFGATEVLVAAKQLLAIDGIEQLDVDAADYVHFLCGAHQIVRSNGALTESMYAGTQALAAVSPAAREEILTLFPGIGAEADAMEPARVLVPGAQARRLAQRHSENGQVLVAG</sequence>
<reference evidence="2 3" key="1">
    <citation type="submission" date="2017-09" db="EMBL/GenBank/DDBJ databases">
        <title>Paracoccus alkalisoli sp. nov., isolated from saline alkaline soil.</title>
        <authorList>
            <person name="Dong X."/>
            <person name="Zhang G."/>
        </authorList>
    </citation>
    <scope>NUCLEOTIDE SEQUENCE [LARGE SCALE GENOMIC DNA]</scope>
    <source>
        <strain evidence="2 3">WN007</strain>
    </source>
</reference>
<evidence type="ECO:0000313" key="2">
    <source>
        <dbReference type="EMBL" id="PAU98882.1"/>
    </source>
</evidence>
<accession>A0A2A2GPW6</accession>
<evidence type="ECO:0000259" key="1">
    <source>
        <dbReference type="Pfam" id="PF13403"/>
    </source>
</evidence>
<dbReference type="Proteomes" id="UP000218023">
    <property type="component" value="Unassembled WGS sequence"/>
</dbReference>
<evidence type="ECO:0000313" key="3">
    <source>
        <dbReference type="Proteomes" id="UP000218023"/>
    </source>
</evidence>
<gene>
    <name evidence="2" type="ORF">CK240_01745</name>
</gene>
<dbReference type="AlphaFoldDB" id="A0A2A2GPW6"/>
<comment type="caution">
    <text evidence="2">The sequence shown here is derived from an EMBL/GenBank/DDBJ whole genome shotgun (WGS) entry which is preliminary data.</text>
</comment>
<name>A0A2A2GPW6_9RHOB</name>
<dbReference type="EMBL" id="NSJZ01000001">
    <property type="protein sequence ID" value="PAU98882.1"/>
    <property type="molecule type" value="Genomic_DNA"/>
</dbReference>
<proteinExistence type="predicted"/>
<dbReference type="SUPFAM" id="SSF51294">
    <property type="entry name" value="Hedgehog/intein (Hint) domain"/>
    <property type="match status" value="1"/>
</dbReference>
<protein>
    <recommendedName>
        <fullName evidence="1">Hedgehog/Intein (Hint) domain-containing protein</fullName>
    </recommendedName>
</protein>
<organism evidence="2 3">
    <name type="scientific">Paracoccus salipaludis</name>
    <dbReference type="NCBI Taxonomy" id="2032623"/>
    <lineage>
        <taxon>Bacteria</taxon>
        <taxon>Pseudomonadati</taxon>
        <taxon>Pseudomonadota</taxon>
        <taxon>Alphaproteobacteria</taxon>
        <taxon>Rhodobacterales</taxon>
        <taxon>Paracoccaceae</taxon>
        <taxon>Paracoccus</taxon>
    </lineage>
</organism>
<dbReference type="InterPro" id="IPR028992">
    <property type="entry name" value="Hedgehog/Intein_dom"/>
</dbReference>
<feature type="domain" description="Hedgehog/Intein (Hint)" evidence="1">
    <location>
        <begin position="225"/>
        <end position="369"/>
    </location>
</feature>
<dbReference type="Pfam" id="PF13403">
    <property type="entry name" value="Hint_2"/>
    <property type="match status" value="1"/>
</dbReference>
<dbReference type="Gene3D" id="2.170.16.10">
    <property type="entry name" value="Hedgehog/Intein (Hint) domain"/>
    <property type="match status" value="1"/>
</dbReference>
<keyword evidence="3" id="KW-1185">Reference proteome</keyword>
<dbReference type="OrthoDB" id="6305173at2"/>
<dbReference type="InterPro" id="IPR036844">
    <property type="entry name" value="Hint_dom_sf"/>
</dbReference>